<evidence type="ECO:0000313" key="5">
    <source>
        <dbReference type="EMBL" id="GAA3551986.1"/>
    </source>
</evidence>
<proteinExistence type="inferred from homology"/>
<feature type="domain" description="Glycosyltransferase 2-like" evidence="4">
    <location>
        <begin position="11"/>
        <end position="127"/>
    </location>
</feature>
<keyword evidence="6" id="KW-1185">Reference proteome</keyword>
<organism evidence="5 6">
    <name type="scientific">Nocardioides daeguensis</name>
    <dbReference type="NCBI Taxonomy" id="908359"/>
    <lineage>
        <taxon>Bacteria</taxon>
        <taxon>Bacillati</taxon>
        <taxon>Actinomycetota</taxon>
        <taxon>Actinomycetes</taxon>
        <taxon>Propionibacteriales</taxon>
        <taxon>Nocardioidaceae</taxon>
        <taxon>Nocardioides</taxon>
    </lineage>
</organism>
<evidence type="ECO:0000256" key="3">
    <source>
        <dbReference type="ARBA" id="ARBA00022679"/>
    </source>
</evidence>
<evidence type="ECO:0000256" key="2">
    <source>
        <dbReference type="ARBA" id="ARBA00022676"/>
    </source>
</evidence>
<dbReference type="EMBL" id="BAABBB010000028">
    <property type="protein sequence ID" value="GAA3551986.1"/>
    <property type="molecule type" value="Genomic_DNA"/>
</dbReference>
<keyword evidence="3" id="KW-0808">Transferase</keyword>
<name>A0ABP6WJ69_9ACTN</name>
<dbReference type="RefSeq" id="WP_218235846.1">
    <property type="nucleotide sequence ID" value="NZ_BAABBB010000028.1"/>
</dbReference>
<accession>A0ABP6WJ69</accession>
<dbReference type="PANTHER" id="PTHR43179:SF12">
    <property type="entry name" value="GALACTOFURANOSYLTRANSFERASE GLFT2"/>
    <property type="match status" value="1"/>
</dbReference>
<dbReference type="InterPro" id="IPR001173">
    <property type="entry name" value="Glyco_trans_2-like"/>
</dbReference>
<dbReference type="Proteomes" id="UP001500301">
    <property type="component" value="Unassembled WGS sequence"/>
</dbReference>
<dbReference type="Pfam" id="PF00535">
    <property type="entry name" value="Glycos_transf_2"/>
    <property type="match status" value="1"/>
</dbReference>
<dbReference type="PANTHER" id="PTHR43179">
    <property type="entry name" value="RHAMNOSYLTRANSFERASE WBBL"/>
    <property type="match status" value="1"/>
</dbReference>
<evidence type="ECO:0000259" key="4">
    <source>
        <dbReference type="Pfam" id="PF00535"/>
    </source>
</evidence>
<gene>
    <name evidence="5" type="ORF">GCM10022263_43500</name>
</gene>
<protein>
    <recommendedName>
        <fullName evidence="4">Glycosyltransferase 2-like domain-containing protein</fullName>
    </recommendedName>
</protein>
<evidence type="ECO:0000313" key="6">
    <source>
        <dbReference type="Proteomes" id="UP001500301"/>
    </source>
</evidence>
<reference evidence="6" key="1">
    <citation type="journal article" date="2019" name="Int. J. Syst. Evol. Microbiol.">
        <title>The Global Catalogue of Microorganisms (GCM) 10K type strain sequencing project: providing services to taxonomists for standard genome sequencing and annotation.</title>
        <authorList>
            <consortium name="The Broad Institute Genomics Platform"/>
            <consortium name="The Broad Institute Genome Sequencing Center for Infectious Disease"/>
            <person name="Wu L."/>
            <person name="Ma J."/>
        </authorList>
    </citation>
    <scope>NUCLEOTIDE SEQUENCE [LARGE SCALE GENOMIC DNA]</scope>
    <source>
        <strain evidence="6">JCM 17460</strain>
    </source>
</reference>
<sequence>MTSSRPKVLLAITAYNGEAFIERTLDSAARIDTSEVDVDVVVLDDASPAPGFSARLAAMCEARGIGYYRTPRNLGIPRNVSLGLLAGVEKGYDYVIISNSDVIYPAHVVSQLVRAGQAKGVGSVTAWSNNVSMYSLENDDPDRYLADQEVVDSISAALADQYGDAVMDIPAGISFCVLISTDVIRDVGVMDPVFGRGYCEETDWSLRSLAAGYRIALAPGVFVYHAGRGSNLDAGLVSGEHTSVPENERIIDLRYPTFRSQVRAFASSGILDEAQLYAIDAIMRAAGRESGYVLDVGWLPPTETQDDVVHCTVAANGLEETVELRYRGFVRTMEVDAFGIGEALEEYFGRAPEAVNLHDRGKLSSTLGERYPALTVRTGNYPARV</sequence>
<comment type="similarity">
    <text evidence="1">Belongs to the glycosyltransferase 2 family.</text>
</comment>
<evidence type="ECO:0000256" key="1">
    <source>
        <dbReference type="ARBA" id="ARBA00006739"/>
    </source>
</evidence>
<comment type="caution">
    <text evidence="5">The sequence shown here is derived from an EMBL/GenBank/DDBJ whole genome shotgun (WGS) entry which is preliminary data.</text>
</comment>
<keyword evidence="2" id="KW-0328">Glycosyltransferase</keyword>